<reference evidence="2" key="1">
    <citation type="journal article" date="2016" name="Front. Microbiol.">
        <title>Genome Sequence of the Piezophilic, Mesophilic Sulfate-Reducing Bacterium Desulfovibrio indicus J2T.</title>
        <authorList>
            <person name="Cao J."/>
            <person name="Maignien L."/>
            <person name="Shao Z."/>
            <person name="Alain K."/>
            <person name="Jebbar M."/>
        </authorList>
    </citation>
    <scope>NUCLEOTIDE SEQUENCE</scope>
    <source>
        <strain evidence="2">JCM 32048</strain>
    </source>
</reference>
<keyword evidence="1" id="KW-0812">Transmembrane</keyword>
<sequence length="52" mass="5595">MYSQLRHYGWRPLEAVGHIASWIALLTVGLACAGAELLGGWEQAGRLLMGLG</sequence>
<reference evidence="2" key="2">
    <citation type="submission" date="2021-08" db="EMBL/GenBank/DDBJ databases">
        <authorList>
            <person name="Tani A."/>
            <person name="Ola A."/>
            <person name="Ogura Y."/>
            <person name="Katsura K."/>
            <person name="Hayashi T."/>
        </authorList>
    </citation>
    <scope>NUCLEOTIDE SEQUENCE</scope>
    <source>
        <strain evidence="2">JCM 32048</strain>
    </source>
</reference>
<evidence type="ECO:0000313" key="3">
    <source>
        <dbReference type="Proteomes" id="UP001055286"/>
    </source>
</evidence>
<keyword evidence="3" id="KW-1185">Reference proteome</keyword>
<gene>
    <name evidence="2" type="ORF">MPEAHAMD_0594</name>
</gene>
<organism evidence="2 3">
    <name type="scientific">Methylobacterium frigidaeris</name>
    <dbReference type="NCBI Taxonomy" id="2038277"/>
    <lineage>
        <taxon>Bacteria</taxon>
        <taxon>Pseudomonadati</taxon>
        <taxon>Pseudomonadota</taxon>
        <taxon>Alphaproteobacteria</taxon>
        <taxon>Hyphomicrobiales</taxon>
        <taxon>Methylobacteriaceae</taxon>
        <taxon>Methylobacterium</taxon>
    </lineage>
</organism>
<keyword evidence="1" id="KW-0472">Membrane</keyword>
<feature type="transmembrane region" description="Helical" evidence="1">
    <location>
        <begin position="20"/>
        <end position="39"/>
    </location>
</feature>
<keyword evidence="1" id="KW-1133">Transmembrane helix</keyword>
<proteinExistence type="predicted"/>
<protein>
    <submittedName>
        <fullName evidence="2">Uncharacterized protein</fullName>
    </submittedName>
</protein>
<dbReference type="Proteomes" id="UP001055286">
    <property type="component" value="Unassembled WGS sequence"/>
</dbReference>
<dbReference type="RefSeq" id="WP_165795519.1">
    <property type="nucleotide sequence ID" value="NZ_BPQJ01000002.1"/>
</dbReference>
<dbReference type="PROSITE" id="PS51257">
    <property type="entry name" value="PROKAR_LIPOPROTEIN"/>
    <property type="match status" value="1"/>
</dbReference>
<accession>A0AA37M283</accession>
<evidence type="ECO:0000256" key="1">
    <source>
        <dbReference type="SAM" id="Phobius"/>
    </source>
</evidence>
<dbReference type="EMBL" id="BPQJ01000002">
    <property type="protein sequence ID" value="GJD60458.1"/>
    <property type="molecule type" value="Genomic_DNA"/>
</dbReference>
<dbReference type="AlphaFoldDB" id="A0AA37M283"/>
<comment type="caution">
    <text evidence="2">The sequence shown here is derived from an EMBL/GenBank/DDBJ whole genome shotgun (WGS) entry which is preliminary data.</text>
</comment>
<evidence type="ECO:0000313" key="2">
    <source>
        <dbReference type="EMBL" id="GJD60458.1"/>
    </source>
</evidence>
<name>A0AA37M283_9HYPH</name>